<reference evidence="1 2" key="1">
    <citation type="submission" date="2019-01" db="EMBL/GenBank/DDBJ databases">
        <title>Genome sequencing of the rare red list fungi Fomitopsis rosea.</title>
        <authorList>
            <person name="Buettner E."/>
            <person name="Kellner H."/>
        </authorList>
    </citation>
    <scope>NUCLEOTIDE SEQUENCE [LARGE SCALE GENOMIC DNA]</scope>
    <source>
        <strain evidence="1 2">DSM 105464</strain>
    </source>
</reference>
<comment type="caution">
    <text evidence="1">The sequence shown here is derived from an EMBL/GenBank/DDBJ whole genome shotgun (WGS) entry which is preliminary data.</text>
</comment>
<organism evidence="1 2">
    <name type="scientific">Rhodofomes roseus</name>
    <dbReference type="NCBI Taxonomy" id="34475"/>
    <lineage>
        <taxon>Eukaryota</taxon>
        <taxon>Fungi</taxon>
        <taxon>Dikarya</taxon>
        <taxon>Basidiomycota</taxon>
        <taxon>Agaricomycotina</taxon>
        <taxon>Agaricomycetes</taxon>
        <taxon>Polyporales</taxon>
        <taxon>Rhodofomes</taxon>
    </lineage>
</organism>
<accession>A0A4Y9XPH8</accession>
<protein>
    <submittedName>
        <fullName evidence="1">Uncharacterized protein</fullName>
    </submittedName>
</protein>
<evidence type="ECO:0000313" key="2">
    <source>
        <dbReference type="Proteomes" id="UP000298390"/>
    </source>
</evidence>
<dbReference type="EMBL" id="SEKV01001054">
    <property type="protein sequence ID" value="TFY52030.1"/>
    <property type="molecule type" value="Genomic_DNA"/>
</dbReference>
<dbReference type="AlphaFoldDB" id="A0A4Y9XPH8"/>
<gene>
    <name evidence="1" type="ORF">EVJ58_g10239</name>
</gene>
<name>A0A4Y9XPH8_9APHY</name>
<sequence>MVNELAELAETFRGQCARVRCFNHILNLVVKMLLKQFDVALRQSKRTNGAALDTAEAALQELAQELEMAGGGDDDDDNVSEWDMDGADLDDVEGWVDERDRMSAEEVAEHKATTRPVKLVLVKVC</sequence>
<dbReference type="Proteomes" id="UP000298390">
    <property type="component" value="Unassembled WGS sequence"/>
</dbReference>
<evidence type="ECO:0000313" key="1">
    <source>
        <dbReference type="EMBL" id="TFY52030.1"/>
    </source>
</evidence>
<proteinExistence type="predicted"/>